<sequence length="590" mass="64175">MARRPIGPVVGQNPTVSHEGPLAVASVLQKPLFLIDTPVGVGMNSISDEGSGQAEKTRLRVTEKAHGLIIEGTRTVVEGGKARGVALGCECGDVDAGVLSPCDGVLHGTIEEYMNVGTSAPSAFMVVDRKHFKWKRFAQRGMSASARRKQNEIVGLFDNGGCWQCDKGLSSKVKLFMWRACFDLLPSRVNLIAHEVLVDASCPLCCSLPESSVHALWCCSSLVALKADVPSLSGFGFAGIELRDMWLPRPSIFKVVAGCSLPGDPSVATLKTASEAWDSELIQSIFAPIDVESNLSLQVSVRRCPDRLLWHFNKDNRYSVHNKYWVACELADSGGSSNSVSTSSWVNLIAHKVPVDASCPLCCSLPKSSFHALWCCSSLMALKADVPSLSGLPIPAVGSFLDFIMACKSCLVEKKMELLVCFLEEFHAAVDVPSIHYVPLTERVVIHSSYGLVLASYSSSAYGHFSLNVGEALMILRGIQLTVDMGYSIVCVEYDVESIVQQLANKIAHELAKFALSHHPGGVQEARLDEEVDLEVGHCVEEVRLEVQCYVEEVRLVFRFKACWIVTTNKKSLCTTHVVKVAVIETKSLC</sequence>
<dbReference type="Pfam" id="PF13966">
    <property type="entry name" value="zf-RVT"/>
    <property type="match status" value="1"/>
</dbReference>
<dbReference type="Proteomes" id="UP000827721">
    <property type="component" value="Unassembled WGS sequence"/>
</dbReference>
<organism evidence="3 4">
    <name type="scientific">Xanthoceras sorbifolium</name>
    <dbReference type="NCBI Taxonomy" id="99658"/>
    <lineage>
        <taxon>Eukaryota</taxon>
        <taxon>Viridiplantae</taxon>
        <taxon>Streptophyta</taxon>
        <taxon>Embryophyta</taxon>
        <taxon>Tracheophyta</taxon>
        <taxon>Spermatophyta</taxon>
        <taxon>Magnoliopsida</taxon>
        <taxon>eudicotyledons</taxon>
        <taxon>Gunneridae</taxon>
        <taxon>Pentapetalae</taxon>
        <taxon>rosids</taxon>
        <taxon>malvids</taxon>
        <taxon>Sapindales</taxon>
        <taxon>Sapindaceae</taxon>
        <taxon>Xanthoceroideae</taxon>
        <taxon>Xanthoceras</taxon>
    </lineage>
</organism>
<name>A0ABQ8GZL7_9ROSI</name>
<reference evidence="3 4" key="1">
    <citation type="submission" date="2021-02" db="EMBL/GenBank/DDBJ databases">
        <title>Plant Genome Project.</title>
        <authorList>
            <person name="Zhang R.-G."/>
        </authorList>
    </citation>
    <scope>NUCLEOTIDE SEQUENCE [LARGE SCALE GENOMIC DNA]</scope>
    <source>
        <tissue evidence="3">Leaves</tissue>
    </source>
</reference>
<keyword evidence="4" id="KW-1185">Reference proteome</keyword>
<feature type="domain" description="Reverse transcriptase zinc-binding" evidence="2">
    <location>
        <begin position="163"/>
        <end position="221"/>
    </location>
</feature>
<gene>
    <name evidence="3" type="ORF">JRO89_XSUnG0073700</name>
</gene>
<evidence type="ECO:0000259" key="1">
    <source>
        <dbReference type="Pfam" id="PF13456"/>
    </source>
</evidence>
<dbReference type="Pfam" id="PF13456">
    <property type="entry name" value="RVT_3"/>
    <property type="match status" value="1"/>
</dbReference>
<evidence type="ECO:0000313" key="4">
    <source>
        <dbReference type="Proteomes" id="UP000827721"/>
    </source>
</evidence>
<feature type="domain" description="RNase H type-1" evidence="1">
    <location>
        <begin position="443"/>
        <end position="507"/>
    </location>
</feature>
<dbReference type="EMBL" id="JAFEMO010000133">
    <property type="protein sequence ID" value="KAH7525546.1"/>
    <property type="molecule type" value="Genomic_DNA"/>
</dbReference>
<dbReference type="InterPro" id="IPR026960">
    <property type="entry name" value="RVT-Znf"/>
</dbReference>
<accession>A0ABQ8GZL7</accession>
<proteinExistence type="predicted"/>
<evidence type="ECO:0000259" key="2">
    <source>
        <dbReference type="Pfam" id="PF13966"/>
    </source>
</evidence>
<protein>
    <recommendedName>
        <fullName evidence="5">Reverse transcriptase zinc-binding domain-containing protein</fullName>
    </recommendedName>
</protein>
<evidence type="ECO:0000313" key="3">
    <source>
        <dbReference type="EMBL" id="KAH7525546.1"/>
    </source>
</evidence>
<evidence type="ECO:0008006" key="5">
    <source>
        <dbReference type="Google" id="ProtNLM"/>
    </source>
</evidence>
<comment type="caution">
    <text evidence="3">The sequence shown here is derived from an EMBL/GenBank/DDBJ whole genome shotgun (WGS) entry which is preliminary data.</text>
</comment>
<dbReference type="InterPro" id="IPR002156">
    <property type="entry name" value="RNaseH_domain"/>
</dbReference>